<feature type="compositionally biased region" description="Basic and acidic residues" evidence="1">
    <location>
        <begin position="36"/>
        <end position="48"/>
    </location>
</feature>
<evidence type="ECO:0000256" key="1">
    <source>
        <dbReference type="SAM" id="MobiDB-lite"/>
    </source>
</evidence>
<organism evidence="2">
    <name type="scientific">Trypanosoma congolense (strain IL3000)</name>
    <dbReference type="NCBI Taxonomy" id="1068625"/>
    <lineage>
        <taxon>Eukaryota</taxon>
        <taxon>Discoba</taxon>
        <taxon>Euglenozoa</taxon>
        <taxon>Kinetoplastea</taxon>
        <taxon>Metakinetoplastina</taxon>
        <taxon>Trypanosomatida</taxon>
        <taxon>Trypanosomatidae</taxon>
        <taxon>Trypanosoma</taxon>
        <taxon>Nannomonas</taxon>
    </lineage>
</organism>
<gene>
    <name evidence="2" type="ORF">TCIL3000_7_770</name>
</gene>
<feature type="region of interest" description="Disordered" evidence="1">
    <location>
        <begin position="189"/>
        <end position="210"/>
    </location>
</feature>
<proteinExistence type="predicted"/>
<dbReference type="VEuPathDB" id="TriTrypDB:TcIL3000_7_770"/>
<reference evidence="2" key="1">
    <citation type="journal article" date="2012" name="Proc. Natl. Acad. Sci. U.S.A.">
        <title>Antigenic diversity is generated by distinct evolutionary mechanisms in African trypanosome species.</title>
        <authorList>
            <person name="Jackson A.P."/>
            <person name="Berry A."/>
            <person name="Aslett M."/>
            <person name="Allison H.C."/>
            <person name="Burton P."/>
            <person name="Vavrova-Anderson J."/>
            <person name="Brown R."/>
            <person name="Browne H."/>
            <person name="Corton N."/>
            <person name="Hauser H."/>
            <person name="Gamble J."/>
            <person name="Gilderthorp R."/>
            <person name="Marcello L."/>
            <person name="McQuillan J."/>
            <person name="Otto T.D."/>
            <person name="Quail M.A."/>
            <person name="Sanders M.J."/>
            <person name="van Tonder A."/>
            <person name="Ginger M.L."/>
            <person name="Field M.C."/>
            <person name="Barry J.D."/>
            <person name="Hertz-Fowler C."/>
            <person name="Berriman M."/>
        </authorList>
    </citation>
    <scope>NUCLEOTIDE SEQUENCE</scope>
    <source>
        <strain evidence="2">IL3000</strain>
    </source>
</reference>
<feature type="compositionally biased region" description="Polar residues" evidence="1">
    <location>
        <begin position="197"/>
        <end position="210"/>
    </location>
</feature>
<evidence type="ECO:0000313" key="2">
    <source>
        <dbReference type="EMBL" id="CCC91276.1"/>
    </source>
</evidence>
<feature type="region of interest" description="Disordered" evidence="1">
    <location>
        <begin position="33"/>
        <end position="117"/>
    </location>
</feature>
<accession>G0UPG5</accession>
<name>G0UPG5_TRYCI</name>
<sequence length="267" mass="29272">MGNRQTQGILYCPECGLKTPFCASTGKRHTFLRKRAGAEKDGDSEKSTVRSTPPSQRRKVTQSPDGEGSQSSVIVVGAPQMRGRQKGAPGKTTKNKTAKEEEPQQLRSEGDGENTENDLLMNRILSSPASRLRSPLSARDAKAALRILDGIMMNLTVICSPFASVLHEKLQRPANMKPQIMRKKTVAALRGKGTGSTGNQQDSSTVDDNTEVQEQQHFLDILGKCNSNVRKRFLKFIHMYTSEGAKVELLKKKITETAAEVTTDASQ</sequence>
<dbReference type="AlphaFoldDB" id="G0UPG5"/>
<dbReference type="EMBL" id="HE575320">
    <property type="protein sequence ID" value="CCC91276.1"/>
    <property type="molecule type" value="Genomic_DNA"/>
</dbReference>
<protein>
    <submittedName>
        <fullName evidence="2">Uncharacterized protein TCIL3000_7_770</fullName>
    </submittedName>
</protein>
<feature type="compositionally biased region" description="Polar residues" evidence="1">
    <location>
        <begin position="49"/>
        <end position="73"/>
    </location>
</feature>
<feature type="compositionally biased region" description="Basic and acidic residues" evidence="1">
    <location>
        <begin position="97"/>
        <end position="110"/>
    </location>
</feature>